<gene>
    <name evidence="1" type="ORF">COLO4_21330</name>
</gene>
<evidence type="ECO:0000313" key="1">
    <source>
        <dbReference type="EMBL" id="OMO86054.1"/>
    </source>
</evidence>
<dbReference type="Proteomes" id="UP000187203">
    <property type="component" value="Unassembled WGS sequence"/>
</dbReference>
<sequence length="78" mass="8679">MGRKSGDGESLERKFSLQRRGRGLVCCGNEKDDPVFENGKREKAGRSLVFEMRSGGRGGRMSWQGRCTIPFSGSFFSL</sequence>
<reference evidence="2" key="1">
    <citation type="submission" date="2013-09" db="EMBL/GenBank/DDBJ databases">
        <title>Corchorus olitorius genome sequencing.</title>
        <authorList>
            <person name="Alam M."/>
            <person name="Haque M.S."/>
            <person name="Islam M.S."/>
            <person name="Emdad E.M."/>
            <person name="Islam M.M."/>
            <person name="Ahmed B."/>
            <person name="Halim A."/>
            <person name="Hossen Q.M.M."/>
            <person name="Hossain M.Z."/>
            <person name="Ahmed R."/>
            <person name="Khan M.M."/>
            <person name="Islam R."/>
            <person name="Rashid M.M."/>
            <person name="Khan S.A."/>
            <person name="Rahman M.S."/>
            <person name="Alam M."/>
            <person name="Yahiya A.S."/>
            <person name="Khan M.S."/>
            <person name="Azam M.S."/>
            <person name="Haque T."/>
            <person name="Lashkar M.Z.H."/>
            <person name="Akhand A.I."/>
            <person name="Morshed G."/>
            <person name="Roy S."/>
            <person name="Uddin K.S."/>
            <person name="Rabeya T."/>
            <person name="Hossain A.S."/>
            <person name="Chowdhury A."/>
            <person name="Snigdha A.R."/>
            <person name="Mortoza M.S."/>
            <person name="Matin S.A."/>
            <person name="Hoque S.M.E."/>
            <person name="Islam M.K."/>
            <person name="Roy D.K."/>
            <person name="Haider R."/>
            <person name="Moosa M.M."/>
            <person name="Elias S.M."/>
            <person name="Hasan A.M."/>
            <person name="Jahan S."/>
            <person name="Shafiuddin M."/>
            <person name="Mahmood N."/>
            <person name="Shommy N.S."/>
        </authorList>
    </citation>
    <scope>NUCLEOTIDE SEQUENCE [LARGE SCALE GENOMIC DNA]</scope>
    <source>
        <strain evidence="2">cv. O-4</strain>
    </source>
</reference>
<accession>A0A1R3IU13</accession>
<comment type="caution">
    <text evidence="1">The sequence shown here is derived from an EMBL/GenBank/DDBJ whole genome shotgun (WGS) entry which is preliminary data.</text>
</comment>
<dbReference type="AlphaFoldDB" id="A0A1R3IU13"/>
<proteinExistence type="predicted"/>
<dbReference type="EMBL" id="AWUE01017631">
    <property type="protein sequence ID" value="OMO86054.1"/>
    <property type="molecule type" value="Genomic_DNA"/>
</dbReference>
<name>A0A1R3IU13_9ROSI</name>
<protein>
    <submittedName>
        <fullName evidence="1">AP2/B3-like transcriptional factor family protein</fullName>
    </submittedName>
</protein>
<evidence type="ECO:0000313" key="2">
    <source>
        <dbReference type="Proteomes" id="UP000187203"/>
    </source>
</evidence>
<keyword evidence="2" id="KW-1185">Reference proteome</keyword>
<organism evidence="1 2">
    <name type="scientific">Corchorus olitorius</name>
    <dbReference type="NCBI Taxonomy" id="93759"/>
    <lineage>
        <taxon>Eukaryota</taxon>
        <taxon>Viridiplantae</taxon>
        <taxon>Streptophyta</taxon>
        <taxon>Embryophyta</taxon>
        <taxon>Tracheophyta</taxon>
        <taxon>Spermatophyta</taxon>
        <taxon>Magnoliopsida</taxon>
        <taxon>eudicotyledons</taxon>
        <taxon>Gunneridae</taxon>
        <taxon>Pentapetalae</taxon>
        <taxon>rosids</taxon>
        <taxon>malvids</taxon>
        <taxon>Malvales</taxon>
        <taxon>Malvaceae</taxon>
        <taxon>Grewioideae</taxon>
        <taxon>Apeibeae</taxon>
        <taxon>Corchorus</taxon>
    </lineage>
</organism>